<keyword evidence="3" id="KW-1185">Reference proteome</keyword>
<name>A0A1M5PDU2_9FIRM</name>
<dbReference type="InterPro" id="IPR008969">
    <property type="entry name" value="CarboxyPept-like_regulatory"/>
</dbReference>
<dbReference type="GO" id="GO:0030246">
    <property type="term" value="F:carbohydrate binding"/>
    <property type="evidence" value="ECO:0007669"/>
    <property type="project" value="InterPro"/>
</dbReference>
<reference evidence="3" key="1">
    <citation type="submission" date="2016-11" db="EMBL/GenBank/DDBJ databases">
        <authorList>
            <person name="Varghese N."/>
            <person name="Submissions S."/>
        </authorList>
    </citation>
    <scope>NUCLEOTIDE SEQUENCE [LARGE SCALE GENOMIC DNA]</scope>
    <source>
        <strain evidence="3">DSM 15285</strain>
    </source>
</reference>
<dbReference type="RefSeq" id="WP_072723237.1">
    <property type="nucleotide sequence ID" value="NZ_FQXH01000006.1"/>
</dbReference>
<dbReference type="SUPFAM" id="SSF49452">
    <property type="entry name" value="Starch-binding domain-like"/>
    <property type="match status" value="2"/>
</dbReference>
<evidence type="ECO:0000256" key="1">
    <source>
        <dbReference type="ARBA" id="ARBA00022729"/>
    </source>
</evidence>
<organism evidence="2 3">
    <name type="scientific">Tepidibacter thalassicus DSM 15285</name>
    <dbReference type="NCBI Taxonomy" id="1123350"/>
    <lineage>
        <taxon>Bacteria</taxon>
        <taxon>Bacillati</taxon>
        <taxon>Bacillota</taxon>
        <taxon>Clostridia</taxon>
        <taxon>Peptostreptococcales</taxon>
        <taxon>Peptostreptococcaceae</taxon>
        <taxon>Tepidibacter</taxon>
    </lineage>
</organism>
<dbReference type="Gene3D" id="2.60.40.1120">
    <property type="entry name" value="Carboxypeptidase-like, regulatory domain"/>
    <property type="match status" value="3"/>
</dbReference>
<dbReference type="Proteomes" id="UP000242520">
    <property type="component" value="Unassembled WGS sequence"/>
</dbReference>
<dbReference type="OrthoDB" id="176752at2"/>
<dbReference type="PANTHER" id="PTHR23303:SF14">
    <property type="entry name" value="BOS COMPLEX SUBUNIT NOMO1-RELATED"/>
    <property type="match status" value="1"/>
</dbReference>
<keyword evidence="2" id="KW-0121">Carboxypeptidase</keyword>
<gene>
    <name evidence="2" type="ORF">SAMN02744040_00429</name>
</gene>
<protein>
    <submittedName>
        <fullName evidence="2">Carboxypeptidase regulatory-like domain-containing protein</fullName>
    </submittedName>
</protein>
<accession>A0A1M5PDU2</accession>
<dbReference type="AlphaFoldDB" id="A0A1M5PDU2"/>
<dbReference type="PANTHER" id="PTHR23303">
    <property type="entry name" value="CARBOXYPEPTIDASE REGULATORY REGION-CONTAINING"/>
    <property type="match status" value="1"/>
</dbReference>
<dbReference type="InterPro" id="IPR013784">
    <property type="entry name" value="Carb-bd-like_fold"/>
</dbReference>
<dbReference type="Pfam" id="PF13620">
    <property type="entry name" value="CarboxypepD_reg"/>
    <property type="match status" value="3"/>
</dbReference>
<dbReference type="STRING" id="1123350.SAMN02744040_00429"/>
<dbReference type="InterPro" id="IPR051417">
    <property type="entry name" value="SDr/BOS_complex"/>
</dbReference>
<dbReference type="GO" id="GO:0004180">
    <property type="term" value="F:carboxypeptidase activity"/>
    <property type="evidence" value="ECO:0007669"/>
    <property type="project" value="UniProtKB-KW"/>
</dbReference>
<sequence>MAENKDIYKLGQSELGSIKDIGEEIRIDLELEDNIISDSGTVYGKVLDNEGVVLEGVTIKITDTDYNPKYHAVTDDTGQYTIEGVEAGVQYLVLAVKDGYGLKQGTPFIMQKSQQVERDFVISPDTSASSSLIAGDVVDIEGKSLEGVTVRLYNINDSQPVLERTTYTNEYGQFAFFDIPQGMYEIVASLFGYKDNRTTLVIDGPGQVRNTVINMVIDPSSRNGTINGIIKDKNGVPVENAYVILFEVREDEQGKEILTPIRTTWTNSEGLYLFEQVPQGNYKIKANKTKETL</sequence>
<keyword evidence="1" id="KW-0732">Signal</keyword>
<keyword evidence="2" id="KW-0378">Hydrolase</keyword>
<dbReference type="SUPFAM" id="SSF49464">
    <property type="entry name" value="Carboxypeptidase regulatory domain-like"/>
    <property type="match status" value="1"/>
</dbReference>
<evidence type="ECO:0000313" key="3">
    <source>
        <dbReference type="Proteomes" id="UP000242520"/>
    </source>
</evidence>
<proteinExistence type="predicted"/>
<dbReference type="EMBL" id="FQXH01000006">
    <property type="protein sequence ID" value="SHG99956.1"/>
    <property type="molecule type" value="Genomic_DNA"/>
</dbReference>
<evidence type="ECO:0000313" key="2">
    <source>
        <dbReference type="EMBL" id="SHG99956.1"/>
    </source>
</evidence>
<keyword evidence="2" id="KW-0645">Protease</keyword>